<accession>A0A0E9RUU9</accession>
<evidence type="ECO:0000313" key="1">
    <source>
        <dbReference type="EMBL" id="JAH32592.1"/>
    </source>
</evidence>
<protein>
    <submittedName>
        <fullName evidence="1">Uncharacterized protein</fullName>
    </submittedName>
</protein>
<name>A0A0E9RUU9_ANGAN</name>
<proteinExistence type="predicted"/>
<dbReference type="EMBL" id="GBXM01075985">
    <property type="protein sequence ID" value="JAH32592.1"/>
    <property type="molecule type" value="Transcribed_RNA"/>
</dbReference>
<reference evidence="1" key="2">
    <citation type="journal article" date="2015" name="Fish Shellfish Immunol.">
        <title>Early steps in the European eel (Anguilla anguilla)-Vibrio vulnificus interaction in the gills: Role of the RtxA13 toxin.</title>
        <authorList>
            <person name="Callol A."/>
            <person name="Pajuelo D."/>
            <person name="Ebbesson L."/>
            <person name="Teles M."/>
            <person name="MacKenzie S."/>
            <person name="Amaro C."/>
        </authorList>
    </citation>
    <scope>NUCLEOTIDE SEQUENCE</scope>
</reference>
<sequence>MPAKMHIPARAHHVVSAISLPKQGKPPPSLSVLKHGWEISTNTNKMACGKGTLQGIHKAWAGLI</sequence>
<organism evidence="1">
    <name type="scientific">Anguilla anguilla</name>
    <name type="common">European freshwater eel</name>
    <name type="synonym">Muraena anguilla</name>
    <dbReference type="NCBI Taxonomy" id="7936"/>
    <lineage>
        <taxon>Eukaryota</taxon>
        <taxon>Metazoa</taxon>
        <taxon>Chordata</taxon>
        <taxon>Craniata</taxon>
        <taxon>Vertebrata</taxon>
        <taxon>Euteleostomi</taxon>
        <taxon>Actinopterygii</taxon>
        <taxon>Neopterygii</taxon>
        <taxon>Teleostei</taxon>
        <taxon>Anguilliformes</taxon>
        <taxon>Anguillidae</taxon>
        <taxon>Anguilla</taxon>
    </lineage>
</organism>
<reference evidence="1" key="1">
    <citation type="submission" date="2014-11" db="EMBL/GenBank/DDBJ databases">
        <authorList>
            <person name="Amaro Gonzalez C."/>
        </authorList>
    </citation>
    <scope>NUCLEOTIDE SEQUENCE</scope>
</reference>
<dbReference type="AlphaFoldDB" id="A0A0E9RUU9"/>